<protein>
    <recommendedName>
        <fullName evidence="3 11">Shikimate kinase</fullName>
        <shortName evidence="11">SK</shortName>
        <ecNumber evidence="3 11">2.7.1.71</ecNumber>
    </recommendedName>
</protein>
<keyword evidence="13" id="KW-1185">Reference proteome</keyword>
<dbReference type="GO" id="GO:0008652">
    <property type="term" value="P:amino acid biosynthetic process"/>
    <property type="evidence" value="ECO:0007669"/>
    <property type="project" value="UniProtKB-KW"/>
</dbReference>
<keyword evidence="9 11" id="KW-0057">Aromatic amino acid biosynthesis</keyword>
<keyword evidence="6 11" id="KW-0547">Nucleotide-binding</keyword>
<comment type="subunit">
    <text evidence="11">Monomer.</text>
</comment>
<comment type="function">
    <text evidence="11">Catalyzes the specific phosphorylation of the 3-hydroxyl group of shikimic acid using ATP as a cosubstrate.</text>
</comment>
<feature type="binding site" evidence="11">
    <location>
        <position position="22"/>
    </location>
    <ligand>
        <name>Mg(2+)</name>
        <dbReference type="ChEBI" id="CHEBI:18420"/>
    </ligand>
</feature>
<dbReference type="PANTHER" id="PTHR21087:SF16">
    <property type="entry name" value="SHIKIMATE KINASE 1, CHLOROPLASTIC"/>
    <property type="match status" value="1"/>
</dbReference>
<comment type="cofactor">
    <cofactor evidence="11">
        <name>Mg(2+)</name>
        <dbReference type="ChEBI" id="CHEBI:18420"/>
    </cofactor>
    <text evidence="11">Binds 1 Mg(2+) ion per subunit.</text>
</comment>
<evidence type="ECO:0000256" key="7">
    <source>
        <dbReference type="ARBA" id="ARBA00022777"/>
    </source>
</evidence>
<dbReference type="GO" id="GO:0009423">
    <property type="term" value="P:chorismate biosynthetic process"/>
    <property type="evidence" value="ECO:0007669"/>
    <property type="project" value="UniProtKB-UniRule"/>
</dbReference>
<gene>
    <name evidence="11" type="primary">aroK</name>
    <name evidence="12" type="ORF">J2S35_001919</name>
</gene>
<dbReference type="InterPro" id="IPR000623">
    <property type="entry name" value="Shikimate_kinase/TSH1"/>
</dbReference>
<keyword evidence="5 11" id="KW-0808">Transferase</keyword>
<feature type="binding site" evidence="11">
    <location>
        <begin position="18"/>
        <end position="23"/>
    </location>
    <ligand>
        <name>ATP</name>
        <dbReference type="ChEBI" id="CHEBI:30616"/>
    </ligand>
</feature>
<dbReference type="GO" id="GO:0004765">
    <property type="term" value="F:shikimate kinase activity"/>
    <property type="evidence" value="ECO:0007669"/>
    <property type="project" value="UniProtKB-UniRule"/>
</dbReference>
<feature type="binding site" evidence="11">
    <location>
        <position position="122"/>
    </location>
    <ligand>
        <name>ATP</name>
        <dbReference type="ChEBI" id="CHEBI:30616"/>
    </ligand>
</feature>
<keyword evidence="7 11" id="KW-0418">Kinase</keyword>
<keyword evidence="4 11" id="KW-0028">Amino-acid biosynthesis</keyword>
<dbReference type="CDD" id="cd00464">
    <property type="entry name" value="SK"/>
    <property type="match status" value="1"/>
</dbReference>
<reference evidence="12" key="1">
    <citation type="submission" date="2023-07" db="EMBL/GenBank/DDBJ databases">
        <title>Sequencing the genomes of 1000 actinobacteria strains.</title>
        <authorList>
            <person name="Klenk H.-P."/>
        </authorList>
    </citation>
    <scope>NUCLEOTIDE SEQUENCE</scope>
    <source>
        <strain evidence="12">DSM 13988</strain>
    </source>
</reference>
<dbReference type="InterPro" id="IPR027417">
    <property type="entry name" value="P-loop_NTPase"/>
</dbReference>
<evidence type="ECO:0000256" key="10">
    <source>
        <dbReference type="ARBA" id="ARBA00048567"/>
    </source>
</evidence>
<keyword evidence="11" id="KW-0479">Metal-binding</keyword>
<dbReference type="EMBL" id="JAVDUI010000001">
    <property type="protein sequence ID" value="MDR6892979.1"/>
    <property type="molecule type" value="Genomic_DNA"/>
</dbReference>
<dbReference type="GO" id="GO:0005829">
    <property type="term" value="C:cytosol"/>
    <property type="evidence" value="ECO:0007669"/>
    <property type="project" value="TreeGrafter"/>
</dbReference>
<dbReference type="PROSITE" id="PS01128">
    <property type="entry name" value="SHIKIMATE_KINASE"/>
    <property type="match status" value="1"/>
</dbReference>
<sequence length="189" mass="21169">MTPAARTPERIVLIGPMAAGKSTVGSRLAQRLGLEFVDTDHEFEKKHGPISRVFESLGEPFFREAEARLVASSLARRDVVVSLGGGAVLDAGTAQLLTREYVVYLQTDVETVRPFITRDRRRPLLSENPVEAWERVYDRRRSTYERLATRTIDVASVEVRRPEAIVGLILDGLAEPDTTDQHESKETPR</sequence>
<feature type="binding site" evidence="11">
    <location>
        <position position="63"/>
    </location>
    <ligand>
        <name>substrate</name>
    </ligand>
</feature>
<evidence type="ECO:0000256" key="5">
    <source>
        <dbReference type="ARBA" id="ARBA00022679"/>
    </source>
</evidence>
<comment type="similarity">
    <text evidence="2 11">Belongs to the shikimate kinase family.</text>
</comment>
<evidence type="ECO:0000256" key="3">
    <source>
        <dbReference type="ARBA" id="ARBA00012154"/>
    </source>
</evidence>
<evidence type="ECO:0000256" key="2">
    <source>
        <dbReference type="ARBA" id="ARBA00006997"/>
    </source>
</evidence>
<dbReference type="HAMAP" id="MF_00109">
    <property type="entry name" value="Shikimate_kinase"/>
    <property type="match status" value="1"/>
</dbReference>
<keyword evidence="11" id="KW-0460">Magnesium</keyword>
<dbReference type="GO" id="GO:0000287">
    <property type="term" value="F:magnesium ion binding"/>
    <property type="evidence" value="ECO:0007669"/>
    <property type="project" value="UniProtKB-UniRule"/>
</dbReference>
<evidence type="ECO:0000313" key="13">
    <source>
        <dbReference type="Proteomes" id="UP001247307"/>
    </source>
</evidence>
<feature type="binding site" evidence="11">
    <location>
        <position position="40"/>
    </location>
    <ligand>
        <name>substrate</name>
    </ligand>
</feature>
<dbReference type="InterPro" id="IPR023000">
    <property type="entry name" value="Shikimate_kinase_CS"/>
</dbReference>
<organism evidence="12 13">
    <name type="scientific">Falsarthrobacter nasiphocae</name>
    <dbReference type="NCBI Taxonomy" id="189863"/>
    <lineage>
        <taxon>Bacteria</taxon>
        <taxon>Bacillati</taxon>
        <taxon>Actinomycetota</taxon>
        <taxon>Actinomycetes</taxon>
        <taxon>Micrococcales</taxon>
        <taxon>Micrococcaceae</taxon>
        <taxon>Falsarthrobacter</taxon>
    </lineage>
</organism>
<feature type="binding site" evidence="11">
    <location>
        <position position="85"/>
    </location>
    <ligand>
        <name>substrate</name>
    </ligand>
</feature>
<dbReference type="Pfam" id="PF01202">
    <property type="entry name" value="SKI"/>
    <property type="match status" value="1"/>
</dbReference>
<dbReference type="Proteomes" id="UP001247307">
    <property type="component" value="Unassembled WGS sequence"/>
</dbReference>
<dbReference type="AlphaFoldDB" id="A0AAE3YGF4"/>
<dbReference type="Gene3D" id="3.40.50.300">
    <property type="entry name" value="P-loop containing nucleotide triphosphate hydrolases"/>
    <property type="match status" value="1"/>
</dbReference>
<comment type="subcellular location">
    <subcellularLocation>
        <location evidence="11">Cytoplasm</location>
    </subcellularLocation>
</comment>
<proteinExistence type="inferred from homology"/>
<dbReference type="GO" id="GO:0005524">
    <property type="term" value="F:ATP binding"/>
    <property type="evidence" value="ECO:0007669"/>
    <property type="project" value="UniProtKB-UniRule"/>
</dbReference>
<evidence type="ECO:0000256" key="9">
    <source>
        <dbReference type="ARBA" id="ARBA00023141"/>
    </source>
</evidence>
<evidence type="ECO:0000256" key="11">
    <source>
        <dbReference type="HAMAP-Rule" id="MF_00109"/>
    </source>
</evidence>
<name>A0AAE3YGF4_9MICC</name>
<evidence type="ECO:0000256" key="8">
    <source>
        <dbReference type="ARBA" id="ARBA00022840"/>
    </source>
</evidence>
<comment type="caution">
    <text evidence="12">The sequence shown here is derived from an EMBL/GenBank/DDBJ whole genome shotgun (WGS) entry which is preliminary data.</text>
</comment>
<comment type="catalytic activity">
    <reaction evidence="10 11">
        <text>shikimate + ATP = 3-phosphoshikimate + ADP + H(+)</text>
        <dbReference type="Rhea" id="RHEA:13121"/>
        <dbReference type="ChEBI" id="CHEBI:15378"/>
        <dbReference type="ChEBI" id="CHEBI:30616"/>
        <dbReference type="ChEBI" id="CHEBI:36208"/>
        <dbReference type="ChEBI" id="CHEBI:145989"/>
        <dbReference type="ChEBI" id="CHEBI:456216"/>
        <dbReference type="EC" id="2.7.1.71"/>
    </reaction>
</comment>
<evidence type="ECO:0000256" key="6">
    <source>
        <dbReference type="ARBA" id="ARBA00022741"/>
    </source>
</evidence>
<feature type="binding site" evidence="11">
    <location>
        <position position="140"/>
    </location>
    <ligand>
        <name>substrate</name>
    </ligand>
</feature>
<dbReference type="GO" id="GO:0009073">
    <property type="term" value="P:aromatic amino acid family biosynthetic process"/>
    <property type="evidence" value="ECO:0007669"/>
    <property type="project" value="UniProtKB-KW"/>
</dbReference>
<comment type="pathway">
    <text evidence="1 11">Metabolic intermediate biosynthesis; chorismate biosynthesis; chorismate from D-erythrose 4-phosphate and phosphoenolpyruvate: step 5/7.</text>
</comment>
<keyword evidence="8 11" id="KW-0067">ATP-binding</keyword>
<dbReference type="InterPro" id="IPR031322">
    <property type="entry name" value="Shikimate/glucono_kinase"/>
</dbReference>
<feature type="binding site" evidence="11">
    <location>
        <position position="160"/>
    </location>
    <ligand>
        <name>ATP</name>
        <dbReference type="ChEBI" id="CHEBI:30616"/>
    </ligand>
</feature>
<evidence type="ECO:0000313" key="12">
    <source>
        <dbReference type="EMBL" id="MDR6892979.1"/>
    </source>
</evidence>
<accession>A0AAE3YGF4</accession>
<evidence type="ECO:0000256" key="4">
    <source>
        <dbReference type="ARBA" id="ARBA00022605"/>
    </source>
</evidence>
<dbReference type="PANTHER" id="PTHR21087">
    <property type="entry name" value="SHIKIMATE KINASE"/>
    <property type="match status" value="1"/>
</dbReference>
<dbReference type="RefSeq" id="WP_309852865.1">
    <property type="nucleotide sequence ID" value="NZ_BAAAIU010000004.1"/>
</dbReference>
<dbReference type="SUPFAM" id="SSF52540">
    <property type="entry name" value="P-loop containing nucleoside triphosphate hydrolases"/>
    <property type="match status" value="1"/>
</dbReference>
<dbReference type="EC" id="2.7.1.71" evidence="3 11"/>
<dbReference type="PRINTS" id="PR01100">
    <property type="entry name" value="SHIKIMTKNASE"/>
</dbReference>
<evidence type="ECO:0000256" key="1">
    <source>
        <dbReference type="ARBA" id="ARBA00004842"/>
    </source>
</evidence>
<keyword evidence="11" id="KW-0963">Cytoplasm</keyword>